<organism evidence="2 3">
    <name type="scientific">Leifsonia kafniensis</name>
    <dbReference type="NCBI Taxonomy" id="475957"/>
    <lineage>
        <taxon>Bacteria</taxon>
        <taxon>Bacillati</taxon>
        <taxon>Actinomycetota</taxon>
        <taxon>Actinomycetes</taxon>
        <taxon>Micrococcales</taxon>
        <taxon>Microbacteriaceae</taxon>
        <taxon>Leifsonia</taxon>
    </lineage>
</organism>
<comment type="caution">
    <text evidence="2">The sequence shown here is derived from an EMBL/GenBank/DDBJ whole genome shotgun (WGS) entry which is preliminary data.</text>
</comment>
<keyword evidence="1" id="KW-1133">Transmembrane helix</keyword>
<keyword evidence="1" id="KW-0472">Membrane</keyword>
<gene>
    <name evidence="2" type="ORF">GCM10022381_09070</name>
</gene>
<feature type="transmembrane region" description="Helical" evidence="1">
    <location>
        <begin position="17"/>
        <end position="36"/>
    </location>
</feature>
<reference evidence="3" key="1">
    <citation type="journal article" date="2019" name="Int. J. Syst. Evol. Microbiol.">
        <title>The Global Catalogue of Microorganisms (GCM) 10K type strain sequencing project: providing services to taxonomists for standard genome sequencing and annotation.</title>
        <authorList>
            <consortium name="The Broad Institute Genomics Platform"/>
            <consortium name="The Broad Institute Genome Sequencing Center for Infectious Disease"/>
            <person name="Wu L."/>
            <person name="Ma J."/>
        </authorList>
    </citation>
    <scope>NUCLEOTIDE SEQUENCE [LARGE SCALE GENOMIC DNA]</scope>
    <source>
        <strain evidence="3">JCM 17021</strain>
    </source>
</reference>
<feature type="transmembrane region" description="Helical" evidence="1">
    <location>
        <begin position="81"/>
        <end position="104"/>
    </location>
</feature>
<dbReference type="Pfam" id="PF07077">
    <property type="entry name" value="DUF1345"/>
    <property type="match status" value="1"/>
</dbReference>
<sequence>MKQTESWKRVHRSGTRFALMLVAGVVVAVATGLLGHWEYAPIAGWAAASITYVVWVWAMIGRMDAATTASHATREDPARPVADLLIVLASIASLGAIVLLLIGANGASNSVQVIVAVLAIFGIALSWLLVHTLFTLRYASLYYQGVDGGVDFNQKEPPSYGDFAYLAFTLGMTFQVSDTNLTSHEVRMTALRHGLLSYLFGSVILASLINLIAGLSSSPS</sequence>
<keyword evidence="3" id="KW-1185">Reference proteome</keyword>
<evidence type="ECO:0000313" key="3">
    <source>
        <dbReference type="Proteomes" id="UP001501803"/>
    </source>
</evidence>
<feature type="transmembrane region" description="Helical" evidence="1">
    <location>
        <begin position="195"/>
        <end position="215"/>
    </location>
</feature>
<dbReference type="RefSeq" id="WP_345062695.1">
    <property type="nucleotide sequence ID" value="NZ_BAABCN010000002.1"/>
</dbReference>
<protein>
    <submittedName>
        <fullName evidence="2">DUF1345 domain-containing protein</fullName>
    </submittedName>
</protein>
<feature type="transmembrane region" description="Helical" evidence="1">
    <location>
        <begin position="110"/>
        <end position="130"/>
    </location>
</feature>
<dbReference type="Proteomes" id="UP001501803">
    <property type="component" value="Unassembled WGS sequence"/>
</dbReference>
<proteinExistence type="predicted"/>
<evidence type="ECO:0000313" key="2">
    <source>
        <dbReference type="EMBL" id="GAA3867793.1"/>
    </source>
</evidence>
<evidence type="ECO:0000256" key="1">
    <source>
        <dbReference type="SAM" id="Phobius"/>
    </source>
</evidence>
<accession>A0ABP7K6U4</accession>
<keyword evidence="1" id="KW-0812">Transmembrane</keyword>
<dbReference type="EMBL" id="BAABCN010000002">
    <property type="protein sequence ID" value="GAA3867793.1"/>
    <property type="molecule type" value="Genomic_DNA"/>
</dbReference>
<dbReference type="InterPro" id="IPR009781">
    <property type="entry name" value="DUF1345"/>
</dbReference>
<feature type="transmembrane region" description="Helical" evidence="1">
    <location>
        <begin position="42"/>
        <end position="60"/>
    </location>
</feature>
<name>A0ABP7K6U4_9MICO</name>